<evidence type="ECO:0000313" key="1">
    <source>
        <dbReference type="EMBL" id="KJE93554.1"/>
    </source>
</evidence>
<reference evidence="2" key="1">
    <citation type="submission" date="2011-02" db="EMBL/GenBank/DDBJ databases">
        <title>The Genome Sequence of Capsaspora owczarzaki ATCC 30864.</title>
        <authorList>
            <person name="Russ C."/>
            <person name="Cuomo C."/>
            <person name="Burger G."/>
            <person name="Gray M.W."/>
            <person name="Holland P.W.H."/>
            <person name="King N."/>
            <person name="Lang F.B.F."/>
            <person name="Roger A.J."/>
            <person name="Ruiz-Trillo I."/>
            <person name="Young S.K."/>
            <person name="Zeng Q."/>
            <person name="Gargeya S."/>
            <person name="Alvarado L."/>
            <person name="Berlin A."/>
            <person name="Chapman S.B."/>
            <person name="Chen Z."/>
            <person name="Freedman E."/>
            <person name="Gellesch M."/>
            <person name="Goldberg J."/>
            <person name="Griggs A."/>
            <person name="Gujja S."/>
            <person name="Heilman E."/>
            <person name="Heiman D."/>
            <person name="Howarth C."/>
            <person name="Mehta T."/>
            <person name="Neiman D."/>
            <person name="Pearson M."/>
            <person name="Roberts A."/>
            <person name="Saif S."/>
            <person name="Shea T."/>
            <person name="Shenoy N."/>
            <person name="Sisk P."/>
            <person name="Stolte C."/>
            <person name="Sykes S."/>
            <person name="White J."/>
            <person name="Yandava C."/>
            <person name="Haas B."/>
            <person name="Nusbaum C."/>
            <person name="Birren B."/>
        </authorList>
    </citation>
    <scope>NUCLEOTIDE SEQUENCE</scope>
    <source>
        <strain evidence="2">ATCC 30864</strain>
    </source>
</reference>
<dbReference type="InParanoid" id="A0A0D2X322"/>
<gene>
    <name evidence="1" type="ORF">CAOG_009763</name>
</gene>
<sequence length="153" mass="17524">MNCKSAEPGCDTCVQDLLECRIFKLKRSKRKIKKKCTVRYCEVKSTQTCCYSHTPTEPIRHWRALLTHYGLDNQCTMRVFRSHEPVLPQVLFLRKDFLKSQTTKKPRSGCARRSRSFVRVRVVSACELKCVGAPRAASKGGDRLVSKGLLSTW</sequence>
<keyword evidence="2" id="KW-1185">Reference proteome</keyword>
<dbReference type="AlphaFoldDB" id="A0A0D2X322"/>
<evidence type="ECO:0000313" key="2">
    <source>
        <dbReference type="Proteomes" id="UP000008743"/>
    </source>
</evidence>
<name>A0A0D2X322_CAPO3</name>
<accession>A0A0D2X322</accession>
<proteinExistence type="predicted"/>
<dbReference type="Proteomes" id="UP000008743">
    <property type="component" value="Unassembled WGS sequence"/>
</dbReference>
<organism evidence="1 2">
    <name type="scientific">Capsaspora owczarzaki (strain ATCC 30864)</name>
    <dbReference type="NCBI Taxonomy" id="595528"/>
    <lineage>
        <taxon>Eukaryota</taxon>
        <taxon>Filasterea</taxon>
        <taxon>Capsaspora</taxon>
    </lineage>
</organism>
<protein>
    <submittedName>
        <fullName evidence="1">Uncharacterized protein</fullName>
    </submittedName>
</protein>
<dbReference type="EMBL" id="KE346365">
    <property type="protein sequence ID" value="KJE93554.1"/>
    <property type="molecule type" value="Genomic_DNA"/>
</dbReference>